<dbReference type="SUPFAM" id="SSF103473">
    <property type="entry name" value="MFS general substrate transporter"/>
    <property type="match status" value="1"/>
</dbReference>
<keyword evidence="3" id="KW-0812">Transmembrane</keyword>
<evidence type="ECO:0000256" key="1">
    <source>
        <dbReference type="ARBA" id="ARBA00008335"/>
    </source>
</evidence>
<evidence type="ECO:0000256" key="2">
    <source>
        <dbReference type="SAM" id="MobiDB-lite"/>
    </source>
</evidence>
<dbReference type="AlphaFoldDB" id="A0A4Z2DHF7"/>
<feature type="transmembrane region" description="Helical" evidence="3">
    <location>
        <begin position="87"/>
        <end position="110"/>
    </location>
</feature>
<keyword evidence="5" id="KW-1185">Reference proteome</keyword>
<feature type="transmembrane region" description="Helical" evidence="3">
    <location>
        <begin position="338"/>
        <end position="361"/>
    </location>
</feature>
<dbReference type="OrthoDB" id="1730117at2759"/>
<evidence type="ECO:0000313" key="4">
    <source>
        <dbReference type="EMBL" id="TNN15913.1"/>
    </source>
</evidence>
<comment type="caution">
    <text evidence="4">The sequence shown here is derived from an EMBL/GenBank/DDBJ whole genome shotgun (WGS) entry which is preliminary data.</text>
</comment>
<accession>A0A4Z2DHF7</accession>
<evidence type="ECO:0000256" key="3">
    <source>
        <dbReference type="SAM" id="Phobius"/>
    </source>
</evidence>
<feature type="transmembrane region" description="Helical" evidence="3">
    <location>
        <begin position="305"/>
        <end position="326"/>
    </location>
</feature>
<feature type="transmembrane region" description="Helical" evidence="3">
    <location>
        <begin position="240"/>
        <end position="260"/>
    </location>
</feature>
<reference evidence="4 5" key="1">
    <citation type="submission" date="2019-03" db="EMBL/GenBank/DDBJ databases">
        <title>An improved genome assembly of the fluke Schistosoma japonicum.</title>
        <authorList>
            <person name="Hu W."/>
            <person name="Luo F."/>
            <person name="Yin M."/>
            <person name="Mo X."/>
            <person name="Sun C."/>
            <person name="Wu Q."/>
            <person name="Zhu B."/>
            <person name="Xiang M."/>
            <person name="Wang J."/>
            <person name="Wang Y."/>
            <person name="Zhang T."/>
            <person name="Xu B."/>
            <person name="Zheng H."/>
            <person name="Feng Z."/>
        </authorList>
    </citation>
    <scope>NUCLEOTIDE SEQUENCE [LARGE SCALE GENOMIC DNA]</scope>
    <source>
        <strain evidence="4">HuSjv2</strain>
        <tissue evidence="4">Worms</tissue>
    </source>
</reference>
<name>A0A4Z2DHF7_SCHJA</name>
<dbReference type="Gene3D" id="1.20.1250.20">
    <property type="entry name" value="MFS general substrate transporter like domains"/>
    <property type="match status" value="1"/>
</dbReference>
<dbReference type="InterPro" id="IPR039672">
    <property type="entry name" value="MFS_2"/>
</dbReference>
<sequence>MSTLLVTYLFFESEKSEFSLYKIKNITDNIVNNNQSRLITMKNSIVTEQLSSSSNNDNNTILDQSINVRQQLVVHSEYRITIEDLPIFRNVALIVVGIGIFFTIIFHCGIRERKTKLSQIIHIDYHEDPSDKLSKDNNPTTMNDTVDISQVNSKRKRTYSLSATLPWYAWFTLPRFWLSCCTFSIMRLSVTVSVLYMGPFVLNSLKMNKSSMVSVLLVITIFCLVTSVGVQRVTKLLGNYIGPIVGIPFILGFCTTAYFLKSANDNLLAVYFAAAILGIGNTINSVQALVVITSLIGVKQVHTSAFVHGIASFFDKILTGLFIQCIQLCIPQLTYRHIQVYIVGSLAIFGGILATIDNFIYNKSVKSNVNTSYLTFICQRTSSSSSSSSSPSSKSKCYQSNNKISNFHVETDNYTNSNDNKDKNNEKC</sequence>
<dbReference type="EMBL" id="SKCS01000139">
    <property type="protein sequence ID" value="TNN15913.1"/>
    <property type="molecule type" value="Genomic_DNA"/>
</dbReference>
<dbReference type="GO" id="GO:0005886">
    <property type="term" value="C:plasma membrane"/>
    <property type="evidence" value="ECO:0007669"/>
    <property type="project" value="TreeGrafter"/>
</dbReference>
<proteinExistence type="inferred from homology"/>
<keyword evidence="3" id="KW-0472">Membrane</keyword>
<dbReference type="InterPro" id="IPR036259">
    <property type="entry name" value="MFS_trans_sf"/>
</dbReference>
<dbReference type="GO" id="GO:0015293">
    <property type="term" value="F:symporter activity"/>
    <property type="evidence" value="ECO:0007669"/>
    <property type="project" value="InterPro"/>
</dbReference>
<evidence type="ECO:0000313" key="5">
    <source>
        <dbReference type="Proteomes" id="UP000311919"/>
    </source>
</evidence>
<protein>
    <submittedName>
        <fullName evidence="4">Major facilitator superfamily domain-containing protein isoform 2</fullName>
    </submittedName>
</protein>
<keyword evidence="3" id="KW-1133">Transmembrane helix</keyword>
<dbReference type="PANTHER" id="PTHR11328:SF28">
    <property type="entry name" value="MAJOR FACILITATOR SUPERFAMILY DOMAIN-CONTAINING PROTEIN 12"/>
    <property type="match status" value="1"/>
</dbReference>
<dbReference type="Proteomes" id="UP000311919">
    <property type="component" value="Unassembled WGS sequence"/>
</dbReference>
<comment type="similarity">
    <text evidence="1">Belongs to the major facilitator superfamily.</text>
</comment>
<feature type="region of interest" description="Disordered" evidence="2">
    <location>
        <begin position="408"/>
        <end position="428"/>
    </location>
</feature>
<feature type="transmembrane region" description="Helical" evidence="3">
    <location>
        <begin position="184"/>
        <end position="202"/>
    </location>
</feature>
<dbReference type="PANTHER" id="PTHR11328">
    <property type="entry name" value="MAJOR FACILITATOR SUPERFAMILY DOMAIN-CONTAINING PROTEIN"/>
    <property type="match status" value="1"/>
</dbReference>
<feature type="transmembrane region" description="Helical" evidence="3">
    <location>
        <begin position="267"/>
        <end position="293"/>
    </location>
</feature>
<feature type="compositionally biased region" description="Basic and acidic residues" evidence="2">
    <location>
        <begin position="419"/>
        <end position="428"/>
    </location>
</feature>
<dbReference type="GO" id="GO:0008643">
    <property type="term" value="P:carbohydrate transport"/>
    <property type="evidence" value="ECO:0007669"/>
    <property type="project" value="InterPro"/>
</dbReference>
<organism evidence="4 5">
    <name type="scientific">Schistosoma japonicum</name>
    <name type="common">Blood fluke</name>
    <dbReference type="NCBI Taxonomy" id="6182"/>
    <lineage>
        <taxon>Eukaryota</taxon>
        <taxon>Metazoa</taxon>
        <taxon>Spiralia</taxon>
        <taxon>Lophotrochozoa</taxon>
        <taxon>Platyhelminthes</taxon>
        <taxon>Trematoda</taxon>
        <taxon>Digenea</taxon>
        <taxon>Strigeidida</taxon>
        <taxon>Schistosomatoidea</taxon>
        <taxon>Schistosomatidae</taxon>
        <taxon>Schistosoma</taxon>
    </lineage>
</organism>
<feature type="transmembrane region" description="Helical" evidence="3">
    <location>
        <begin position="214"/>
        <end position="234"/>
    </location>
</feature>
<gene>
    <name evidence="4" type="ORF">EWB00_000904</name>
</gene>